<dbReference type="CDD" id="cd02247">
    <property type="entry name" value="cupin_pirin_C"/>
    <property type="match status" value="1"/>
</dbReference>
<feature type="domain" description="Pirin C-terminal" evidence="5">
    <location>
        <begin position="183"/>
        <end position="281"/>
    </location>
</feature>
<keyword evidence="7" id="KW-1185">Reference proteome</keyword>
<dbReference type="Proteomes" id="UP000468650">
    <property type="component" value="Unassembled WGS sequence"/>
</dbReference>
<name>A0A6N6RHT7_9FLAO</name>
<dbReference type="OrthoDB" id="321327at2"/>
<keyword evidence="2" id="KW-0408">Iron</keyword>
<evidence type="ECO:0000313" key="6">
    <source>
        <dbReference type="EMBL" id="KAB2810327.1"/>
    </source>
</evidence>
<comment type="similarity">
    <text evidence="1 3">Belongs to the pirin family.</text>
</comment>
<evidence type="ECO:0000256" key="3">
    <source>
        <dbReference type="RuleBase" id="RU003457"/>
    </source>
</evidence>
<sequence length="285" mass="31639">MSTRSIKKVHPAIAAHMPGLSTWRAMPTQHVEWLDPFLFLNHHGPDIFRPGNRGLPFGPHPHRGFETLTYILEGELVHEDTTGYKSRITEGGVQWMTAGSGLLHSETSSEEFLREGGAIEIIQLWLNLPSKLKMTPPAYSGMQSEDLVHLNPVDGVKLHLISGEIYGSQGPYSSITNLTMTWLEMDSESQVHLPAPGNHQVLFYVVRGKVNVNGAEVEMRNIVEFNIEDGDIDVSASEDALILYGHGEPFNEPIAAHGPFVMNTYDEINQAVADYQAGKMGVWKE</sequence>
<protein>
    <submittedName>
        <fullName evidence="6">Pirin family protein</fullName>
    </submittedName>
</protein>
<dbReference type="InterPro" id="IPR008778">
    <property type="entry name" value="Pirin_C_dom"/>
</dbReference>
<evidence type="ECO:0000313" key="7">
    <source>
        <dbReference type="Proteomes" id="UP000468650"/>
    </source>
</evidence>
<dbReference type="InterPro" id="IPR012093">
    <property type="entry name" value="Pirin"/>
</dbReference>
<dbReference type="InterPro" id="IPR011051">
    <property type="entry name" value="RmlC_Cupin_sf"/>
</dbReference>
<dbReference type="PANTHER" id="PTHR43594">
    <property type="entry name" value="QUERCETIN 2,3-DIOXYGENASE"/>
    <property type="match status" value="1"/>
</dbReference>
<feature type="binding site" evidence="2">
    <location>
        <position position="104"/>
    </location>
    <ligand>
        <name>Fe cation</name>
        <dbReference type="ChEBI" id="CHEBI:24875"/>
    </ligand>
</feature>
<dbReference type="CDD" id="cd02909">
    <property type="entry name" value="cupin_pirin_N"/>
    <property type="match status" value="1"/>
</dbReference>
<dbReference type="Pfam" id="PF02678">
    <property type="entry name" value="Pirin"/>
    <property type="match status" value="1"/>
</dbReference>
<dbReference type="PIRSF" id="PIRSF006232">
    <property type="entry name" value="Pirin"/>
    <property type="match status" value="1"/>
</dbReference>
<dbReference type="PANTHER" id="PTHR43594:SF1">
    <property type="entry name" value="QUERCETIN 2,3-DIOXYGENASE PA2418-RELATED"/>
    <property type="match status" value="1"/>
</dbReference>
<dbReference type="RefSeq" id="WP_151667116.1">
    <property type="nucleotide sequence ID" value="NZ_WBVO01000004.1"/>
</dbReference>
<feature type="binding site" evidence="2">
    <location>
        <position position="62"/>
    </location>
    <ligand>
        <name>Fe cation</name>
        <dbReference type="ChEBI" id="CHEBI:24875"/>
    </ligand>
</feature>
<dbReference type="Pfam" id="PF05726">
    <property type="entry name" value="Pirin_C"/>
    <property type="match status" value="1"/>
</dbReference>
<evidence type="ECO:0000256" key="1">
    <source>
        <dbReference type="ARBA" id="ARBA00008416"/>
    </source>
</evidence>
<dbReference type="InterPro" id="IPR003829">
    <property type="entry name" value="Pirin_N_dom"/>
</dbReference>
<evidence type="ECO:0000259" key="5">
    <source>
        <dbReference type="Pfam" id="PF05726"/>
    </source>
</evidence>
<dbReference type="InterPro" id="IPR014710">
    <property type="entry name" value="RmlC-like_jellyroll"/>
</dbReference>
<comment type="caution">
    <text evidence="6">The sequence shown here is derived from an EMBL/GenBank/DDBJ whole genome shotgun (WGS) entry which is preliminary data.</text>
</comment>
<accession>A0A6N6RHT7</accession>
<dbReference type="GO" id="GO:0046872">
    <property type="term" value="F:metal ion binding"/>
    <property type="evidence" value="ECO:0007669"/>
    <property type="project" value="UniProtKB-KW"/>
</dbReference>
<reference evidence="6 7" key="1">
    <citation type="submission" date="2019-09" db="EMBL/GenBank/DDBJ databases">
        <title>Genomes of family Cryomorphaceae.</title>
        <authorList>
            <person name="Bowman J.P."/>
        </authorList>
    </citation>
    <scope>NUCLEOTIDE SEQUENCE [LARGE SCALE GENOMIC DNA]</scope>
    <source>
        <strain evidence="6 7">LMG 25704</strain>
    </source>
</reference>
<feature type="binding site" evidence="2">
    <location>
        <position position="60"/>
    </location>
    <ligand>
        <name>Fe cation</name>
        <dbReference type="ChEBI" id="CHEBI:24875"/>
    </ligand>
</feature>
<dbReference type="Gene3D" id="2.60.120.10">
    <property type="entry name" value="Jelly Rolls"/>
    <property type="match status" value="2"/>
</dbReference>
<dbReference type="AlphaFoldDB" id="A0A6N6RHT7"/>
<dbReference type="InterPro" id="IPR053186">
    <property type="entry name" value="QDO-related"/>
</dbReference>
<gene>
    <name evidence="6" type="ORF">F8C67_07000</name>
</gene>
<feature type="domain" description="Pirin N-terminal" evidence="4">
    <location>
        <begin position="24"/>
        <end position="126"/>
    </location>
</feature>
<evidence type="ECO:0000256" key="2">
    <source>
        <dbReference type="PIRSR" id="PIRSR006232-1"/>
    </source>
</evidence>
<comment type="cofactor">
    <cofactor evidence="2">
        <name>Fe cation</name>
        <dbReference type="ChEBI" id="CHEBI:24875"/>
    </cofactor>
    <text evidence="2">Binds 1 Fe cation per subunit.</text>
</comment>
<evidence type="ECO:0000259" key="4">
    <source>
        <dbReference type="Pfam" id="PF02678"/>
    </source>
</evidence>
<dbReference type="EMBL" id="WBVO01000004">
    <property type="protein sequence ID" value="KAB2810327.1"/>
    <property type="molecule type" value="Genomic_DNA"/>
</dbReference>
<organism evidence="6 7">
    <name type="scientific">Phaeocystidibacter luteus</name>
    <dbReference type="NCBI Taxonomy" id="911197"/>
    <lineage>
        <taxon>Bacteria</taxon>
        <taxon>Pseudomonadati</taxon>
        <taxon>Bacteroidota</taxon>
        <taxon>Flavobacteriia</taxon>
        <taxon>Flavobacteriales</taxon>
        <taxon>Phaeocystidibacteraceae</taxon>
        <taxon>Phaeocystidibacter</taxon>
    </lineage>
</organism>
<feature type="binding site" evidence="2">
    <location>
        <position position="106"/>
    </location>
    <ligand>
        <name>Fe cation</name>
        <dbReference type="ChEBI" id="CHEBI:24875"/>
    </ligand>
</feature>
<proteinExistence type="inferred from homology"/>
<keyword evidence="2" id="KW-0479">Metal-binding</keyword>
<dbReference type="SUPFAM" id="SSF51182">
    <property type="entry name" value="RmlC-like cupins"/>
    <property type="match status" value="1"/>
</dbReference>